<keyword evidence="2" id="KW-0812">Transmembrane</keyword>
<feature type="transmembrane region" description="Helical" evidence="2">
    <location>
        <begin position="286"/>
        <end position="311"/>
    </location>
</feature>
<dbReference type="EMBL" id="OY288114">
    <property type="protein sequence ID" value="CAJ0857615.1"/>
    <property type="molecule type" value="Genomic_DNA"/>
</dbReference>
<dbReference type="Gene3D" id="3.40.50.1000">
    <property type="entry name" value="HAD superfamily/HAD-like"/>
    <property type="match status" value="1"/>
</dbReference>
<name>A0AA48LXV8_9ZZZZ</name>
<evidence type="ECO:0000256" key="2">
    <source>
        <dbReference type="SAM" id="Phobius"/>
    </source>
</evidence>
<gene>
    <name evidence="4" type="ORF">AMST5_01036</name>
</gene>
<protein>
    <recommendedName>
        <fullName evidence="3">P-type ATPase A domain-containing protein</fullName>
    </recommendedName>
</protein>
<dbReference type="Gene3D" id="3.40.1110.10">
    <property type="entry name" value="Calcium-transporting ATPase, cytoplasmic domain N"/>
    <property type="match status" value="1"/>
</dbReference>
<dbReference type="Pfam" id="PF00122">
    <property type="entry name" value="E1-E2_ATPase"/>
    <property type="match status" value="1"/>
</dbReference>
<dbReference type="AlphaFoldDB" id="A0AA48LXV8"/>
<dbReference type="PANTHER" id="PTHR48085:SF5">
    <property type="entry name" value="CADMIUM_ZINC-TRANSPORTING ATPASE HMA4-RELATED"/>
    <property type="match status" value="1"/>
</dbReference>
<organism evidence="4">
    <name type="scientific">freshwater sediment metagenome</name>
    <dbReference type="NCBI Taxonomy" id="556182"/>
    <lineage>
        <taxon>unclassified sequences</taxon>
        <taxon>metagenomes</taxon>
        <taxon>ecological metagenomes</taxon>
    </lineage>
</organism>
<accession>A0AA48LXV8</accession>
<dbReference type="InterPro" id="IPR059000">
    <property type="entry name" value="ATPase_P-type_domA"/>
</dbReference>
<dbReference type="InterPro" id="IPR023214">
    <property type="entry name" value="HAD_sf"/>
</dbReference>
<dbReference type="GO" id="GO:0022857">
    <property type="term" value="F:transmembrane transporter activity"/>
    <property type="evidence" value="ECO:0007669"/>
    <property type="project" value="TreeGrafter"/>
</dbReference>
<evidence type="ECO:0000259" key="3">
    <source>
        <dbReference type="Pfam" id="PF00122"/>
    </source>
</evidence>
<evidence type="ECO:0000256" key="1">
    <source>
        <dbReference type="ARBA" id="ARBA00006024"/>
    </source>
</evidence>
<sequence>MAQAARGLKSRSMRHAVAPTLASGESGAGAPAVSFSPFGLSLYSESIFSHGGDETLREFLLRVFALDEIDSVTVRRDAATAELKLRGSNSGVRLWRKLGGLLRGASAPDAALRDRILRQVSALQLHDVAPDAAIRVGRVGDTLTTWRARQHGADRMRLWHPALRQRRDVLHRLRLELAALHGVAAHSTNPVTGAVTVRFDPTLIDGERLVGVLEKAWPRLLDGLIEPPPSPRKLIAAGGLLTLAATAQFFRPALRPVAVLGVALYGLPNVIAAARQLSRGQIGLPLLYSTGMAFMLLSGMPFSSTVMAIFMQSWPRLSRRALQRVDRELFGNSRRRFVWARLRQGDGAEIQVDLDQLVEGDIIHLRSGDYAPVDGVVVDGFAAVDEDMLTGVIGAIDKSAGDRIYASTFVRAGSVTLRVLRDGGRSATNAIAEELPHGFVAHLPSSAEAERIANRNAKPALALAAFSLLTTRTPRLSQAIIRPDYATAPRLSAQLSTVIGIGEALRQGAFFRSPAALDRLLGANVYVFDDSACLDRGRIATASICVAGDRPPEDVLTLATAAFAKRGDARASALRLESARRKIDLPHLSRRRRVAGAIRFEDDDGRLIEVATTAYVDRAALVVPDDLASALAEADVSLDPAQDPRDPDLRPLWVARDGRILGVVSFERLEPALRAAIEALRTRNPKARFLHLSERPQDVAQFVATRAGIEITIGGLDAAAKARTIRDLSRRAIWIGNGAAAASQPSITASAVSISIGGAPTLLDDTADIVLMQEDAGGILTIRQLAQAHLGRLRADFRTVYAANLFGAAGGFLFGFGSLRAGLSSNFGTALIFAARWNDLKCLARASERRDLARLSAPTEELEYEHGGGLIPRPGAKEDVLIDFPDLIDAPTTIDGV</sequence>
<dbReference type="PANTHER" id="PTHR48085">
    <property type="entry name" value="CADMIUM/ZINC-TRANSPORTING ATPASE HMA2-RELATED"/>
    <property type="match status" value="1"/>
</dbReference>
<keyword evidence="2" id="KW-0472">Membrane</keyword>
<dbReference type="InterPro" id="IPR008250">
    <property type="entry name" value="ATPase_P-typ_transduc_dom_A_sf"/>
</dbReference>
<comment type="similarity">
    <text evidence="1">Belongs to the cation transport ATPase (P-type) (TC 3.A.3) family. Type IB subfamily.</text>
</comment>
<dbReference type="InterPro" id="IPR023299">
    <property type="entry name" value="ATPase_P-typ_cyto_dom_N"/>
</dbReference>
<feature type="domain" description="P-type ATPase A" evidence="3">
    <location>
        <begin position="345"/>
        <end position="434"/>
    </location>
</feature>
<evidence type="ECO:0000313" key="4">
    <source>
        <dbReference type="EMBL" id="CAJ0857615.1"/>
    </source>
</evidence>
<dbReference type="GO" id="GO:0000166">
    <property type="term" value="F:nucleotide binding"/>
    <property type="evidence" value="ECO:0007669"/>
    <property type="project" value="InterPro"/>
</dbReference>
<proteinExistence type="inferred from homology"/>
<dbReference type="GO" id="GO:0016020">
    <property type="term" value="C:membrane"/>
    <property type="evidence" value="ECO:0007669"/>
    <property type="project" value="TreeGrafter"/>
</dbReference>
<dbReference type="SUPFAM" id="SSF81653">
    <property type="entry name" value="Calcium ATPase, transduction domain A"/>
    <property type="match status" value="1"/>
</dbReference>
<reference evidence="4" key="1">
    <citation type="submission" date="2023-07" db="EMBL/GenBank/DDBJ databases">
        <authorList>
            <person name="Pelsma A.J. K."/>
        </authorList>
    </citation>
    <scope>NUCLEOTIDE SEQUENCE</scope>
</reference>
<feature type="transmembrane region" description="Helical" evidence="2">
    <location>
        <begin position="257"/>
        <end position="274"/>
    </location>
</feature>
<dbReference type="InterPro" id="IPR051014">
    <property type="entry name" value="Cation_Transport_ATPase_IB"/>
</dbReference>
<dbReference type="Gene3D" id="2.70.150.10">
    <property type="entry name" value="Calcium-transporting ATPase, cytoplasmic transduction domain A"/>
    <property type="match status" value="1"/>
</dbReference>
<keyword evidence="2" id="KW-1133">Transmembrane helix</keyword>